<gene>
    <name evidence="2" type="ORF">ECRASSUSDP1_LOCUS16296</name>
</gene>
<name>A0AAD1XLG0_EUPCR</name>
<organism evidence="2 3">
    <name type="scientific">Euplotes crassus</name>
    <dbReference type="NCBI Taxonomy" id="5936"/>
    <lineage>
        <taxon>Eukaryota</taxon>
        <taxon>Sar</taxon>
        <taxon>Alveolata</taxon>
        <taxon>Ciliophora</taxon>
        <taxon>Intramacronucleata</taxon>
        <taxon>Spirotrichea</taxon>
        <taxon>Hypotrichia</taxon>
        <taxon>Euplotida</taxon>
        <taxon>Euplotidae</taxon>
        <taxon>Moneuplotes</taxon>
    </lineage>
</organism>
<evidence type="ECO:0000256" key="1">
    <source>
        <dbReference type="SAM" id="Coils"/>
    </source>
</evidence>
<sequence length="334" mass="39194">MDIATPEMKTAMMMMKESLKEEQKDNLGTAANMLQEVINIFEDNMHLYKGSEKYEVFQISYSFNQKRLTSLKNKIQEKKKEESKKGEESLISKEQILLYTGEGLYEKDFQDSGLEENSPKLEPKPFDSMLRPFWMMRRICETMDKEGGYITENLFIPKYIWFQKKTLIPEIEKKVEYCESIQKEFKKVGIIYRKNCLSKERTEIQNLVEILHGYRQSIYNDFPSINDDTKKPESTWNKISKGIELIAHKITKGAFVTSTREYAKCLKDLFVETYFIEELCKEETDQDLACICHFLNNVVVALALSDIKFLTKEYLKVMKKESLLKSMMKVKGAM</sequence>
<feature type="coiled-coil region" evidence="1">
    <location>
        <begin position="61"/>
        <end position="88"/>
    </location>
</feature>
<proteinExistence type="predicted"/>
<dbReference type="AlphaFoldDB" id="A0AAD1XLG0"/>
<dbReference type="EMBL" id="CAMPGE010016375">
    <property type="protein sequence ID" value="CAI2374938.1"/>
    <property type="molecule type" value="Genomic_DNA"/>
</dbReference>
<dbReference type="PANTHER" id="PTHR37327:SF1">
    <property type="entry name" value="MICROTUBULE INTERACTING AND TRANSPORT DOMAIN-CONTAINING PROTEIN"/>
    <property type="match status" value="1"/>
</dbReference>
<evidence type="ECO:0000313" key="2">
    <source>
        <dbReference type="EMBL" id="CAI2374938.1"/>
    </source>
</evidence>
<dbReference type="Proteomes" id="UP001295684">
    <property type="component" value="Unassembled WGS sequence"/>
</dbReference>
<comment type="caution">
    <text evidence="2">The sequence shown here is derived from an EMBL/GenBank/DDBJ whole genome shotgun (WGS) entry which is preliminary data.</text>
</comment>
<keyword evidence="1" id="KW-0175">Coiled coil</keyword>
<dbReference type="PANTHER" id="PTHR37327">
    <property type="entry name" value="CHROMOSOME 1, WHOLE GENOME SHOTGUN SEQUENCE"/>
    <property type="match status" value="1"/>
</dbReference>
<protein>
    <submittedName>
        <fullName evidence="2">Uncharacterized protein</fullName>
    </submittedName>
</protein>
<reference evidence="2" key="1">
    <citation type="submission" date="2023-07" db="EMBL/GenBank/DDBJ databases">
        <authorList>
            <consortium name="AG Swart"/>
            <person name="Singh M."/>
            <person name="Singh A."/>
            <person name="Seah K."/>
            <person name="Emmerich C."/>
        </authorList>
    </citation>
    <scope>NUCLEOTIDE SEQUENCE</scope>
    <source>
        <strain evidence="2">DP1</strain>
    </source>
</reference>
<evidence type="ECO:0000313" key="3">
    <source>
        <dbReference type="Proteomes" id="UP001295684"/>
    </source>
</evidence>
<keyword evidence="3" id="KW-1185">Reference proteome</keyword>
<accession>A0AAD1XLG0</accession>